<dbReference type="Proteomes" id="UP000663193">
    <property type="component" value="Chromosome 8"/>
</dbReference>
<dbReference type="PANTHER" id="PTHR37540">
    <property type="entry name" value="TRANSCRIPTION FACTOR (ACR-2), PUTATIVE-RELATED-RELATED"/>
    <property type="match status" value="1"/>
</dbReference>
<evidence type="ECO:0008006" key="4">
    <source>
        <dbReference type="Google" id="ProtNLM"/>
    </source>
</evidence>
<feature type="region of interest" description="Disordered" evidence="1">
    <location>
        <begin position="29"/>
        <end position="90"/>
    </location>
</feature>
<reference evidence="3" key="1">
    <citation type="journal article" date="2021" name="BMC Genomics">
        <title>Chromosome-level genome assembly and manually-curated proteome of model necrotroph Parastagonospora nodorum Sn15 reveals a genome-wide trove of candidate effector homologs, and redundancy of virulence-related functions within an accessory chromosome.</title>
        <authorList>
            <person name="Bertazzoni S."/>
            <person name="Jones D.A.B."/>
            <person name="Phan H.T."/>
            <person name="Tan K.-C."/>
            <person name="Hane J.K."/>
        </authorList>
    </citation>
    <scope>NUCLEOTIDE SEQUENCE [LARGE SCALE GENOMIC DNA]</scope>
    <source>
        <strain evidence="3">SN15 / ATCC MYA-4574 / FGSC 10173)</strain>
    </source>
</reference>
<accession>A0A7U2F4T0</accession>
<dbReference type="OMA" id="NPWSTSK"/>
<dbReference type="AlphaFoldDB" id="A0A7U2F4T0"/>
<feature type="compositionally biased region" description="Polar residues" evidence="1">
    <location>
        <begin position="64"/>
        <end position="79"/>
    </location>
</feature>
<keyword evidence="3" id="KW-1185">Reference proteome</keyword>
<gene>
    <name evidence="2" type="ORF">JI435_047640</name>
</gene>
<dbReference type="OrthoDB" id="4159781at2759"/>
<feature type="compositionally biased region" description="Low complexity" evidence="1">
    <location>
        <begin position="80"/>
        <end position="90"/>
    </location>
</feature>
<dbReference type="PANTHER" id="PTHR37540:SF5">
    <property type="entry name" value="TRANSCRIPTION FACTOR DOMAIN-CONTAINING PROTEIN"/>
    <property type="match status" value="1"/>
</dbReference>
<proteinExistence type="predicted"/>
<protein>
    <recommendedName>
        <fullName evidence="4">Transcription factor domain-containing protein</fullName>
    </recommendedName>
</protein>
<evidence type="ECO:0000256" key="1">
    <source>
        <dbReference type="SAM" id="MobiDB-lite"/>
    </source>
</evidence>
<sequence length="643" mass="71421">MAGHEEGMKEAPRTIPVQQDFLFVDAAQAKTSRQGRKNARSFVMQKARRERPWSTSKHAAKRATSGSTSRSPRSAGTRASSLTPSSTIPSPSLTSVQADYFASQEHTLMRAIVCPECQIFLCRPGQGMCPRCLFLKPMSALEGVDNSLFDPFGTSSVETNASVSELLEHFASEMAPSVIAVDFRRRSTLMRSQWFGTAVNDTGFMHSLLCTAALHLYMVGRGSIETILYHRAKAISAINAAISNLNDNTGLSDANIGAVFNLLTIEESLQVPVFTQERLDEEQPNQRAIHESGLKKMVQLRGGLMAMSSNRILQAFMLWHSTAWAVAEFRAPDPSALEYIKTGNFPRHPPGYQSSISQHLLDSCRYAGVKETLTSLVEGVLILIADLNVWFNDASSTLDPLDIQNYSCVLECRALDWLHENEHLITPLEDALCVALLIFTVRTTEALQRKADIHLLHFAASKRLEQALNCTIRHDWQHCPDLLLWILSIGAISANGSAESNWFVYQTSLACLELGIVSAEALLARLDLCGWVSYKLNAAVHDLWDRIIQLRLEPQFDPPTKIEDANSPVGPLQRHVAEPYLEEWKHVDWPSFNLGEESSGVYEHGYSGHGESGAMDYSGAYNDALFRVADEDETNVRPEYYSA</sequence>
<dbReference type="EMBL" id="CP069030">
    <property type="protein sequence ID" value="QRC98723.1"/>
    <property type="molecule type" value="Genomic_DNA"/>
</dbReference>
<dbReference type="RefSeq" id="XP_001795175.1">
    <property type="nucleotide sequence ID" value="XM_001795123.1"/>
</dbReference>
<name>A0A7U2F4T0_PHANO</name>
<dbReference type="KEGG" id="pno:SNOG_04764"/>
<dbReference type="VEuPathDB" id="FungiDB:JI435_047640"/>
<evidence type="ECO:0000313" key="3">
    <source>
        <dbReference type="Proteomes" id="UP000663193"/>
    </source>
</evidence>
<evidence type="ECO:0000313" key="2">
    <source>
        <dbReference type="EMBL" id="QRC98723.1"/>
    </source>
</evidence>
<organism evidence="2 3">
    <name type="scientific">Phaeosphaeria nodorum (strain SN15 / ATCC MYA-4574 / FGSC 10173)</name>
    <name type="common">Glume blotch fungus</name>
    <name type="synonym">Parastagonospora nodorum</name>
    <dbReference type="NCBI Taxonomy" id="321614"/>
    <lineage>
        <taxon>Eukaryota</taxon>
        <taxon>Fungi</taxon>
        <taxon>Dikarya</taxon>
        <taxon>Ascomycota</taxon>
        <taxon>Pezizomycotina</taxon>
        <taxon>Dothideomycetes</taxon>
        <taxon>Pleosporomycetidae</taxon>
        <taxon>Pleosporales</taxon>
        <taxon>Pleosporineae</taxon>
        <taxon>Phaeosphaeriaceae</taxon>
        <taxon>Parastagonospora</taxon>
    </lineage>
</organism>